<accession>A0ABS6WA93</accession>
<dbReference type="RefSeq" id="WP_219082555.1">
    <property type="nucleotide sequence ID" value="NZ_JAHBBD010000021.1"/>
</dbReference>
<dbReference type="Proteomes" id="UP000812844">
    <property type="component" value="Unassembled WGS sequence"/>
</dbReference>
<evidence type="ECO:0000256" key="1">
    <source>
        <dbReference type="ARBA" id="ARBA00022801"/>
    </source>
</evidence>
<reference evidence="2 3" key="1">
    <citation type="submission" date="2021-05" db="EMBL/GenBank/DDBJ databases">
        <title>Phylogenetic classification of ten novel species belonging to the genus Bifidobacterium comprising B. colchicus sp. nov., B. abeli sp. nov., B. bicoloris sp. nov., B. guerezis sp. nov., B. rosaliae sp. nov., B. santillanensis sp. nov., B. argentati sp. nov., B. amazzoni sp. nov., B. pluviali sp. nov., and B. pinnaculum sp. nov.</title>
        <authorList>
            <person name="Lugli G.A."/>
            <person name="Ruiz Garcia L."/>
            <person name="Margolles A."/>
            <person name="Ventura M."/>
        </authorList>
    </citation>
    <scope>NUCLEOTIDE SEQUENCE [LARGE SCALE GENOMIC DNA]</scope>
    <source>
        <strain evidence="2 3">6T3</strain>
    </source>
</reference>
<sequence length="482" mass="48149">MARATAGQHRRARASHRVLTVAVSAAATIALGVGYVVADAYDVLPGPLTVRGVAAPQVPKAGRSLSSGGLVADADLSIPVDADEANALIDAFAASSGVGADYSVVVADADGTVAAQRNADAAREPASTLKTLTSLAATATLDMASTLDTSTYLVQNADGSATVVLSGGGDMLLGAGDGDPDHVNGRAGLGTLAERTAEALAQRGITAVTLLYDDSLFGDSRYPAGIEENNPGNLYYTGIASMAVDGGRRWADPPDDPDTYTAYPELSTQPAADAAATFAARLAERGITVAGEPAAGATPAGMSPIATVSSAQLSEIMAFMLRHSDNTLAEEFGRLVALATGHDNSPAGATQAVTAALDDLGVDTAALSMADCSGLAPGSRLTASILVEVQALALGGDVGAGMLEGMSVPGLTGTAAGRLADDDAAGLLRVKTGTLDAVTAMTGNVSRRDGGVLAFAIIVNDPENAWEAARAVDVFIAGLAGL</sequence>
<evidence type="ECO:0000313" key="3">
    <source>
        <dbReference type="Proteomes" id="UP000812844"/>
    </source>
</evidence>
<organism evidence="2 3">
    <name type="scientific">Bifidobacterium phasiani</name>
    <dbReference type="NCBI Taxonomy" id="2834431"/>
    <lineage>
        <taxon>Bacteria</taxon>
        <taxon>Bacillati</taxon>
        <taxon>Actinomycetota</taxon>
        <taxon>Actinomycetes</taxon>
        <taxon>Bifidobacteriales</taxon>
        <taxon>Bifidobacteriaceae</taxon>
        <taxon>Bifidobacterium</taxon>
    </lineage>
</organism>
<comment type="caution">
    <text evidence="2">The sequence shown here is derived from an EMBL/GenBank/DDBJ whole genome shotgun (WGS) entry which is preliminary data.</text>
</comment>
<protein>
    <submittedName>
        <fullName evidence="2">D-alanyl-D-alanine carboxypeptidase</fullName>
        <ecNumber evidence="2">3.4.16.4</ecNumber>
    </submittedName>
</protein>
<keyword evidence="3" id="KW-1185">Reference proteome</keyword>
<dbReference type="GO" id="GO:0009002">
    <property type="term" value="F:serine-type D-Ala-D-Ala carboxypeptidase activity"/>
    <property type="evidence" value="ECO:0007669"/>
    <property type="project" value="UniProtKB-EC"/>
</dbReference>
<keyword evidence="1 2" id="KW-0378">Hydrolase</keyword>
<name>A0ABS6WA93_9BIFI</name>
<keyword evidence="2" id="KW-0121">Carboxypeptidase</keyword>
<dbReference type="Pfam" id="PF02113">
    <property type="entry name" value="Peptidase_S13"/>
    <property type="match status" value="2"/>
</dbReference>
<dbReference type="InterPro" id="IPR000667">
    <property type="entry name" value="Peptidase_S13"/>
</dbReference>
<dbReference type="PANTHER" id="PTHR30023:SF0">
    <property type="entry name" value="PENICILLIN-SENSITIVE CARBOXYPEPTIDASE A"/>
    <property type="match status" value="1"/>
</dbReference>
<gene>
    <name evidence="2" type="ORF">KIH73_08615</name>
</gene>
<dbReference type="EMBL" id="JAHBBD010000021">
    <property type="protein sequence ID" value="MBW3083423.1"/>
    <property type="molecule type" value="Genomic_DNA"/>
</dbReference>
<proteinExistence type="predicted"/>
<keyword evidence="2" id="KW-0645">Protease</keyword>
<dbReference type="PANTHER" id="PTHR30023">
    <property type="entry name" value="D-ALANYL-D-ALANINE CARBOXYPEPTIDASE"/>
    <property type="match status" value="1"/>
</dbReference>
<evidence type="ECO:0000313" key="2">
    <source>
        <dbReference type="EMBL" id="MBW3083423.1"/>
    </source>
</evidence>
<dbReference type="EC" id="3.4.16.4" evidence="2"/>